<dbReference type="InParanoid" id="D2VY38"/>
<proteinExistence type="predicted"/>
<keyword evidence="2" id="KW-1185">Reference proteome</keyword>
<dbReference type="GeneID" id="8863491"/>
<reference evidence="1 2" key="1">
    <citation type="journal article" date="2010" name="Cell">
        <title>The genome of Naegleria gruberi illuminates early eukaryotic versatility.</title>
        <authorList>
            <person name="Fritz-Laylin L.K."/>
            <person name="Prochnik S.E."/>
            <person name="Ginger M.L."/>
            <person name="Dacks J.B."/>
            <person name="Carpenter M.L."/>
            <person name="Field M.C."/>
            <person name="Kuo A."/>
            <person name="Paredez A."/>
            <person name="Chapman J."/>
            <person name="Pham J."/>
            <person name="Shu S."/>
            <person name="Neupane R."/>
            <person name="Cipriano M."/>
            <person name="Mancuso J."/>
            <person name="Tu H."/>
            <person name="Salamov A."/>
            <person name="Lindquist E."/>
            <person name="Shapiro H."/>
            <person name="Lucas S."/>
            <person name="Grigoriev I.V."/>
            <person name="Cande W.Z."/>
            <person name="Fulton C."/>
            <person name="Rokhsar D.S."/>
            <person name="Dawson S.C."/>
        </authorList>
    </citation>
    <scope>NUCLEOTIDE SEQUENCE [LARGE SCALE GENOMIC DNA]</scope>
    <source>
        <strain evidence="1 2">NEG-M</strain>
    </source>
</reference>
<protein>
    <submittedName>
        <fullName evidence="1">Predicted protein</fullName>
    </submittedName>
</protein>
<evidence type="ECO:0000313" key="1">
    <source>
        <dbReference type="EMBL" id="EFC38257.1"/>
    </source>
</evidence>
<dbReference type="Proteomes" id="UP000006671">
    <property type="component" value="Unassembled WGS sequence"/>
</dbReference>
<organism evidence="2">
    <name type="scientific">Naegleria gruberi</name>
    <name type="common">Amoeba</name>
    <dbReference type="NCBI Taxonomy" id="5762"/>
    <lineage>
        <taxon>Eukaryota</taxon>
        <taxon>Discoba</taxon>
        <taxon>Heterolobosea</taxon>
        <taxon>Tetramitia</taxon>
        <taxon>Eutetramitia</taxon>
        <taxon>Vahlkampfiidae</taxon>
        <taxon>Naegleria</taxon>
    </lineage>
</organism>
<sequence>MVDDMWQFMSYEFKGTGEEFELFMGMLLLHESTSLKGQSFTKSPLFKSITNSTLNLELEEWSINIKSLLHDRNLSKITLQITVGNRFTQLANNYFRNSFIKPYDEACPDGMFYLKHHQEEKYQLVICAMTLIADPVTDRLQPDKALNLLKTLVLYSGKDESEIHTENSAIGWIIAPNMDANTISLTNLRNLKQTPTSQALSSLENGSLKLMVTEL</sequence>
<dbReference type="RefSeq" id="XP_002671001.1">
    <property type="nucleotide sequence ID" value="XM_002670955.1"/>
</dbReference>
<dbReference type="EMBL" id="GG738909">
    <property type="protein sequence ID" value="EFC38257.1"/>
    <property type="molecule type" value="Genomic_DNA"/>
</dbReference>
<accession>D2VY38</accession>
<evidence type="ECO:0000313" key="2">
    <source>
        <dbReference type="Proteomes" id="UP000006671"/>
    </source>
</evidence>
<dbReference type="VEuPathDB" id="AmoebaDB:NAEGRDRAFT_73959"/>
<name>D2VY38_NAEGR</name>
<dbReference type="AlphaFoldDB" id="D2VY38"/>
<gene>
    <name evidence="1" type="ORF">NAEGRDRAFT_73959</name>
</gene>
<dbReference type="KEGG" id="ngr:NAEGRDRAFT_73959"/>